<accession>A0A7U7G5R9</accession>
<sequence length="179" mass="19741">MNMPEMDRAAFQALVAGWIVKKSPSSAPQRLTEEDFAQLEDAAWRSWWAGQAGAEENPAEKAMLKSVTEGWIVQRERGGIPGPLGEEDFRAIMNSLKPERVPPAVPEPVVEAEPEAVSEPDQPVLQPLPADANIKDWRADYMPDDLGAGNDVLPDGRAVKDVLKEDPFYFARLHLALSL</sequence>
<evidence type="ECO:0000313" key="2">
    <source>
        <dbReference type="EMBL" id="CDG33555.1"/>
    </source>
</evidence>
<reference evidence="2 3" key="1">
    <citation type="journal article" date="2014" name="Genome Biol. Evol.">
        <title>Acetic acid bacteria genomes reveal functional traits for adaptation to life in insect guts.</title>
        <authorList>
            <person name="Chouaia B."/>
            <person name="Gaiarsa S."/>
            <person name="Crotti E."/>
            <person name="Comandatore F."/>
            <person name="Degli Esposti M."/>
            <person name="Ricci I."/>
            <person name="Alma A."/>
            <person name="Favia G."/>
            <person name="Bandi C."/>
            <person name="Daffonchio D."/>
        </authorList>
    </citation>
    <scope>NUCLEOTIDE SEQUENCE [LARGE SCALE GENOMIC DNA]</scope>
    <source>
        <strain evidence="3">AM169</strain>
    </source>
</reference>
<organism evidence="2 3">
    <name type="scientific">Parasaccharibacter apium</name>
    <dbReference type="NCBI Taxonomy" id="1510841"/>
    <lineage>
        <taxon>Bacteria</taxon>
        <taxon>Pseudomonadati</taxon>
        <taxon>Pseudomonadota</taxon>
        <taxon>Alphaproteobacteria</taxon>
        <taxon>Acetobacterales</taxon>
        <taxon>Acetobacteraceae</taxon>
        <taxon>Parasaccharibacter</taxon>
    </lineage>
</organism>
<dbReference type="RefSeq" id="WP_043559663.1">
    <property type="nucleotide sequence ID" value="NZ_CBLY010000005.1"/>
</dbReference>
<reference evidence="2 3" key="2">
    <citation type="journal article" date="2014" name="PLoS ONE">
        <title>Evolution of mitochondria reconstructed from the energy metabolism of living bacteria.</title>
        <authorList>
            <person name="Degli Esposti M."/>
            <person name="Chouaia B."/>
            <person name="Comandatore F."/>
            <person name="Crotti E."/>
            <person name="Sassera D."/>
            <person name="Lievens P.M."/>
            <person name="Daffonchio D."/>
            <person name="Bandi C."/>
        </authorList>
    </citation>
    <scope>NUCLEOTIDE SEQUENCE [LARGE SCALE GENOMIC DNA]</scope>
    <source>
        <strain evidence="3">AM169</strain>
    </source>
</reference>
<evidence type="ECO:0000313" key="3">
    <source>
        <dbReference type="Proteomes" id="UP000027590"/>
    </source>
</evidence>
<feature type="region of interest" description="Disordered" evidence="1">
    <location>
        <begin position="100"/>
        <end position="128"/>
    </location>
</feature>
<gene>
    <name evidence="2" type="ORF">SACS_0817</name>
</gene>
<evidence type="ECO:0000256" key="1">
    <source>
        <dbReference type="SAM" id="MobiDB-lite"/>
    </source>
</evidence>
<dbReference type="Proteomes" id="UP000027590">
    <property type="component" value="Unassembled WGS sequence"/>
</dbReference>
<dbReference type="AlphaFoldDB" id="A0A7U7G5R9"/>
<protein>
    <submittedName>
        <fullName evidence="2">Uncharacterized protein</fullName>
    </submittedName>
</protein>
<name>A0A7U7G5R9_9PROT</name>
<comment type="caution">
    <text evidence="2">The sequence shown here is derived from an EMBL/GenBank/DDBJ whole genome shotgun (WGS) entry which is preliminary data.</text>
</comment>
<dbReference type="EMBL" id="CBLY010000005">
    <property type="protein sequence ID" value="CDG33555.1"/>
    <property type="molecule type" value="Genomic_DNA"/>
</dbReference>
<proteinExistence type="predicted"/>